<dbReference type="Proteomes" id="UP000712600">
    <property type="component" value="Unassembled WGS sequence"/>
</dbReference>
<sequence length="67" mass="8059">MLFVSSQSEFPLRFYDKNKLDDLLVDPTRRTSRLTRPFDKLEKTPRDPPLRSLLNSDRSFRLNQSFR</sequence>
<evidence type="ECO:0000313" key="3">
    <source>
        <dbReference type="Proteomes" id="UP000712600"/>
    </source>
</evidence>
<name>A0A8S9RPI2_BRACR</name>
<organism evidence="2 3">
    <name type="scientific">Brassica cretica</name>
    <name type="common">Mustard</name>
    <dbReference type="NCBI Taxonomy" id="69181"/>
    <lineage>
        <taxon>Eukaryota</taxon>
        <taxon>Viridiplantae</taxon>
        <taxon>Streptophyta</taxon>
        <taxon>Embryophyta</taxon>
        <taxon>Tracheophyta</taxon>
        <taxon>Spermatophyta</taxon>
        <taxon>Magnoliopsida</taxon>
        <taxon>eudicotyledons</taxon>
        <taxon>Gunneridae</taxon>
        <taxon>Pentapetalae</taxon>
        <taxon>rosids</taxon>
        <taxon>malvids</taxon>
        <taxon>Brassicales</taxon>
        <taxon>Brassicaceae</taxon>
        <taxon>Brassiceae</taxon>
        <taxon>Brassica</taxon>
    </lineage>
</organism>
<comment type="caution">
    <text evidence="2">The sequence shown here is derived from an EMBL/GenBank/DDBJ whole genome shotgun (WGS) entry which is preliminary data.</text>
</comment>
<evidence type="ECO:0000256" key="1">
    <source>
        <dbReference type="SAM" id="MobiDB-lite"/>
    </source>
</evidence>
<evidence type="ECO:0000313" key="2">
    <source>
        <dbReference type="EMBL" id="KAF3575244.1"/>
    </source>
</evidence>
<feature type="region of interest" description="Disordered" evidence="1">
    <location>
        <begin position="34"/>
        <end position="67"/>
    </location>
</feature>
<feature type="compositionally biased region" description="Basic and acidic residues" evidence="1">
    <location>
        <begin position="36"/>
        <end position="49"/>
    </location>
</feature>
<protein>
    <submittedName>
        <fullName evidence="2">Uncharacterized protein</fullName>
    </submittedName>
</protein>
<proteinExistence type="predicted"/>
<feature type="compositionally biased region" description="Polar residues" evidence="1">
    <location>
        <begin position="53"/>
        <end position="67"/>
    </location>
</feature>
<reference evidence="2" key="1">
    <citation type="submission" date="2019-12" db="EMBL/GenBank/DDBJ databases">
        <title>Genome sequencing and annotation of Brassica cretica.</title>
        <authorList>
            <person name="Studholme D.J."/>
            <person name="Sarris P."/>
        </authorList>
    </citation>
    <scope>NUCLEOTIDE SEQUENCE</scope>
    <source>
        <strain evidence="2">PFS-109/04</strain>
        <tissue evidence="2">Leaf</tissue>
    </source>
</reference>
<gene>
    <name evidence="2" type="ORF">F2Q69_00058495</name>
</gene>
<dbReference type="AlphaFoldDB" id="A0A8S9RPI2"/>
<dbReference type="EMBL" id="QGKX02000095">
    <property type="protein sequence ID" value="KAF3575244.1"/>
    <property type="molecule type" value="Genomic_DNA"/>
</dbReference>
<accession>A0A8S9RPI2</accession>